<proteinExistence type="predicted"/>
<keyword evidence="2" id="KW-1185">Reference proteome</keyword>
<evidence type="ECO:0000313" key="2">
    <source>
        <dbReference type="Proteomes" id="UP000652761"/>
    </source>
</evidence>
<organism evidence="1 2">
    <name type="scientific">Colocasia esculenta</name>
    <name type="common">Wild taro</name>
    <name type="synonym">Arum esculentum</name>
    <dbReference type="NCBI Taxonomy" id="4460"/>
    <lineage>
        <taxon>Eukaryota</taxon>
        <taxon>Viridiplantae</taxon>
        <taxon>Streptophyta</taxon>
        <taxon>Embryophyta</taxon>
        <taxon>Tracheophyta</taxon>
        <taxon>Spermatophyta</taxon>
        <taxon>Magnoliopsida</taxon>
        <taxon>Liliopsida</taxon>
        <taxon>Araceae</taxon>
        <taxon>Aroideae</taxon>
        <taxon>Colocasieae</taxon>
        <taxon>Colocasia</taxon>
    </lineage>
</organism>
<comment type="caution">
    <text evidence="1">The sequence shown here is derived from an EMBL/GenBank/DDBJ whole genome shotgun (WGS) entry which is preliminary data.</text>
</comment>
<accession>A0A843U931</accession>
<name>A0A843U931_COLES</name>
<reference evidence="1" key="1">
    <citation type="submission" date="2017-07" db="EMBL/GenBank/DDBJ databases">
        <title>Taro Niue Genome Assembly and Annotation.</title>
        <authorList>
            <person name="Atibalentja N."/>
            <person name="Keating K."/>
            <person name="Fields C.J."/>
        </authorList>
    </citation>
    <scope>NUCLEOTIDE SEQUENCE</scope>
    <source>
        <strain evidence="1">Niue_2</strain>
        <tissue evidence="1">Leaf</tissue>
    </source>
</reference>
<gene>
    <name evidence="1" type="ORF">Taro_011138</name>
</gene>
<dbReference type="AlphaFoldDB" id="A0A843U931"/>
<evidence type="ECO:0000313" key="1">
    <source>
        <dbReference type="EMBL" id="MQL78716.1"/>
    </source>
</evidence>
<dbReference type="EMBL" id="NMUH01000414">
    <property type="protein sequence ID" value="MQL78716.1"/>
    <property type="molecule type" value="Genomic_DNA"/>
</dbReference>
<dbReference type="Proteomes" id="UP000652761">
    <property type="component" value="Unassembled WGS sequence"/>
</dbReference>
<sequence length="70" mass="7735">MADQLVSTLETVPENLLANSGQCVDTRSNTRSTSVDTRDLLRTPFGLIWDNVSTLDQIVSTLEALQKKNI</sequence>
<protein>
    <submittedName>
        <fullName evidence="1">Uncharacterized protein</fullName>
    </submittedName>
</protein>